<dbReference type="AlphaFoldDB" id="A0AAU9ILP1"/>
<name>A0AAU9ILP1_9CILI</name>
<organism evidence="1 2">
    <name type="scientific">Blepharisma stoltei</name>
    <dbReference type="NCBI Taxonomy" id="1481888"/>
    <lineage>
        <taxon>Eukaryota</taxon>
        <taxon>Sar</taxon>
        <taxon>Alveolata</taxon>
        <taxon>Ciliophora</taxon>
        <taxon>Postciliodesmatophora</taxon>
        <taxon>Heterotrichea</taxon>
        <taxon>Heterotrichida</taxon>
        <taxon>Blepharismidae</taxon>
        <taxon>Blepharisma</taxon>
    </lineage>
</organism>
<accession>A0AAU9ILP1</accession>
<gene>
    <name evidence="1" type="ORF">BSTOLATCC_MIC13165</name>
</gene>
<dbReference type="EMBL" id="CAJZBQ010000013">
    <property type="protein sequence ID" value="CAG9315392.1"/>
    <property type="molecule type" value="Genomic_DNA"/>
</dbReference>
<evidence type="ECO:0000313" key="2">
    <source>
        <dbReference type="Proteomes" id="UP001162131"/>
    </source>
</evidence>
<keyword evidence="2" id="KW-1185">Reference proteome</keyword>
<reference evidence="1" key="1">
    <citation type="submission" date="2021-09" db="EMBL/GenBank/DDBJ databases">
        <authorList>
            <consortium name="AG Swart"/>
            <person name="Singh M."/>
            <person name="Singh A."/>
            <person name="Seah K."/>
            <person name="Emmerich C."/>
        </authorList>
    </citation>
    <scope>NUCLEOTIDE SEQUENCE</scope>
    <source>
        <strain evidence="1">ATCC30299</strain>
    </source>
</reference>
<dbReference type="Proteomes" id="UP001162131">
    <property type="component" value="Unassembled WGS sequence"/>
</dbReference>
<comment type="caution">
    <text evidence="1">The sequence shown here is derived from an EMBL/GenBank/DDBJ whole genome shotgun (WGS) entry which is preliminary data.</text>
</comment>
<sequence>MNKTDKTSISPDAPTFFHIPHTKYHSISPPPGIGPKVLCPALTYGMSPENPLQTSKSTLLKSDLRRSEILKHSPNLAKNADTANFLNNRKIDHLKEKAKFEYQDFTFKDTKWTYDLFSLRPTDLLDLLADKRPNIKYQAPYYKKYHEALNKSEFHKASGAFTFQVEHKQPITRTGSDSMKNLNVQLEGLKRKLNESHISQVGSFIARSSSQKSIQSPSTINTSRISSKEISRELEGAYKLFEPKSVKHRSHSNSPISKIIETPENDLYEDIEEFEKKLKFLNSIPRPEKQIQKDKY</sequence>
<protein>
    <submittedName>
        <fullName evidence="1">Uncharacterized protein</fullName>
    </submittedName>
</protein>
<evidence type="ECO:0000313" key="1">
    <source>
        <dbReference type="EMBL" id="CAG9315392.1"/>
    </source>
</evidence>
<proteinExistence type="predicted"/>